<dbReference type="SUPFAM" id="SSF47175">
    <property type="entry name" value="Cytochromes"/>
    <property type="match status" value="1"/>
</dbReference>
<proteinExistence type="predicted"/>
<dbReference type="InterPro" id="IPR010980">
    <property type="entry name" value="Cyt_c/b562"/>
</dbReference>
<organism evidence="1 2">
    <name type="scientific">Kuenenia stuttgartiensis</name>
    <dbReference type="NCBI Taxonomy" id="174633"/>
    <lineage>
        <taxon>Bacteria</taxon>
        <taxon>Pseudomonadati</taxon>
        <taxon>Planctomycetota</taxon>
        <taxon>Candidatus Brocadiia</taxon>
        <taxon>Candidatus Brocadiales</taxon>
        <taxon>Candidatus Brocadiaceae</taxon>
        <taxon>Candidatus Kuenenia</taxon>
    </lineage>
</organism>
<evidence type="ECO:0000313" key="1">
    <source>
        <dbReference type="EMBL" id="QII10174.1"/>
    </source>
</evidence>
<dbReference type="GO" id="GO:0005506">
    <property type="term" value="F:iron ion binding"/>
    <property type="evidence" value="ECO:0007669"/>
    <property type="project" value="InterPro"/>
</dbReference>
<dbReference type="GO" id="GO:0009055">
    <property type="term" value="F:electron transfer activity"/>
    <property type="evidence" value="ECO:0007669"/>
    <property type="project" value="InterPro"/>
</dbReference>
<dbReference type="Gene3D" id="1.20.120.10">
    <property type="entry name" value="Cytochrome c/b562"/>
    <property type="match status" value="1"/>
</dbReference>
<gene>
    <name evidence="1" type="ORF">KsCSTR_07950</name>
</gene>
<dbReference type="GO" id="GO:0022900">
    <property type="term" value="P:electron transport chain"/>
    <property type="evidence" value="ECO:0007669"/>
    <property type="project" value="InterPro"/>
</dbReference>
<name>A0A6G7GLE7_KUEST</name>
<protein>
    <submittedName>
        <fullName evidence="1">Putative (Monoheme) protein</fullName>
    </submittedName>
</protein>
<sequence length="182" mass="20467">MGMIKMKYVVFGMLALIMLGIGNSMFTYKAMGSSGKAAEHEGVIEPTQELMKDIEKRLTNMLSGILENNLKYVANEAGAVVDQSYKISEFFFPFDPKKNEWFECAGIDPKDAGKITKLREEFALFQSGIVYKALNVRKMAMEGSQEETLKAFADLIEKTCFACHKKNRDWLFDQPGSHGPGR</sequence>
<dbReference type="AlphaFoldDB" id="A0A6G7GLE7"/>
<accession>A0A6G7GLE7</accession>
<dbReference type="RefSeq" id="WP_164994505.1">
    <property type="nucleotide sequence ID" value="NZ_CP049055.1"/>
</dbReference>
<reference evidence="1 2" key="1">
    <citation type="submission" date="2020-02" db="EMBL/GenBank/DDBJ databases">
        <title>Newly sequenced genome of strain CSTR1 showed variability in Candidatus Kuenenia stuttgartiensis genomes.</title>
        <authorList>
            <person name="Ding C."/>
            <person name="Adrian L."/>
        </authorList>
    </citation>
    <scope>NUCLEOTIDE SEQUENCE [LARGE SCALE GENOMIC DNA]</scope>
    <source>
        <strain evidence="1 2">CSTR1</strain>
    </source>
</reference>
<dbReference type="EMBL" id="CP049055">
    <property type="protein sequence ID" value="QII10174.1"/>
    <property type="molecule type" value="Genomic_DNA"/>
</dbReference>
<evidence type="ECO:0000313" key="2">
    <source>
        <dbReference type="Proteomes" id="UP000501926"/>
    </source>
</evidence>
<dbReference type="GO" id="GO:0020037">
    <property type="term" value="F:heme binding"/>
    <property type="evidence" value="ECO:0007669"/>
    <property type="project" value="InterPro"/>
</dbReference>
<dbReference type="Proteomes" id="UP000501926">
    <property type="component" value="Chromosome"/>
</dbReference>